<dbReference type="Gene3D" id="2.70.98.90">
    <property type="match status" value="1"/>
</dbReference>
<feature type="compositionally biased region" description="Low complexity" evidence="14">
    <location>
        <begin position="27"/>
        <end position="41"/>
    </location>
</feature>
<dbReference type="AlphaFoldDB" id="A0AAE3TEQ5"/>
<evidence type="ECO:0000256" key="14">
    <source>
        <dbReference type="SAM" id="MobiDB-lite"/>
    </source>
</evidence>
<organism evidence="17 18">
    <name type="scientific">Stygiobacter electus</name>
    <dbReference type="NCBI Taxonomy" id="3032292"/>
    <lineage>
        <taxon>Bacteria</taxon>
        <taxon>Pseudomonadati</taxon>
        <taxon>Ignavibacteriota</taxon>
        <taxon>Ignavibacteria</taxon>
        <taxon>Ignavibacteriales</taxon>
        <taxon>Melioribacteraceae</taxon>
        <taxon>Stygiobacter</taxon>
    </lineage>
</organism>
<dbReference type="PANTHER" id="PTHR12428">
    <property type="entry name" value="OXA1"/>
    <property type="match status" value="1"/>
</dbReference>
<evidence type="ECO:0000256" key="6">
    <source>
        <dbReference type="ARBA" id="ARBA00022692"/>
    </source>
</evidence>
<keyword evidence="18" id="KW-1185">Reference proteome</keyword>
<dbReference type="Proteomes" id="UP001221302">
    <property type="component" value="Unassembled WGS sequence"/>
</dbReference>
<dbReference type="InterPro" id="IPR038221">
    <property type="entry name" value="YidC_periplasmic_sf"/>
</dbReference>
<keyword evidence="8 13" id="KW-1133">Transmembrane helix</keyword>
<evidence type="ECO:0000256" key="13">
    <source>
        <dbReference type="HAMAP-Rule" id="MF_01810"/>
    </source>
</evidence>
<dbReference type="InterPro" id="IPR001708">
    <property type="entry name" value="YidC/ALB3/OXA1/COX18"/>
</dbReference>
<feature type="transmembrane region" description="Helical" evidence="13">
    <location>
        <begin position="380"/>
        <end position="399"/>
    </location>
</feature>
<sequence>MDRNSTIAFLLIGLILVVWLYWNSPQPQKPQQKKSQPTLQKDSLPVREKEIAKEEKKSSEEPAFKALSLPEKIITVENDLSIIELTTKGAQLRRVFLKKFNTWYYSKTKDSVYYKKYVQLVNTSKTGGDLNLIFVTKDGKLVNTSSLDFSTNANNYHYKLNETDSLALNFVFTDESGKSIKKNFLFYGNRYDSKVDFILENMEDVISSFRYDVAWQNGLNFVEENSVDEANHSSSIIYTGDENVVVDATSVGEKVTKDINGKVDWIAIRNKYFTVILTPKNPNADGGAYVEGTHINNKYGTREFYSSSIKVPFKNQKYQSDSFSLYIGPIDYYLLKTYKNNYESIFEFGNFLGLKFIIRPISEYIMLPLLRFLDGFIPNYGLVIIIFTILIKIALHPLSRTSMKSMRKMQMLQPKINEIKEKYKDDMQKQQQETMKLYQTYGINPMGGCLPMLLQMPILVALWSLFNSTVDIRHKPFIGWIDNLSSPDIIYRLPFKIPIFNIDIISGLAVLMGVTMFIQQKMSIKDPSQKAMIYVMPIMFTIMFMSMPSGLNLYYFVFNLLSIAQQYYVTHMGKQEELVPVQINPNKKKGFMARMMEAAEKQAQAQKSAKKKK</sequence>
<evidence type="ECO:0000256" key="9">
    <source>
        <dbReference type="ARBA" id="ARBA00023136"/>
    </source>
</evidence>
<evidence type="ECO:0000256" key="7">
    <source>
        <dbReference type="ARBA" id="ARBA00022927"/>
    </source>
</evidence>
<reference evidence="17" key="1">
    <citation type="submission" date="2023-03" db="EMBL/GenBank/DDBJ databases">
        <title>Stygiobacter electus gen. nov., sp. nov., facultatively anaerobic thermotolerant bacterium of the class Ignavibacteria from a well of Yessentuki mineral water deposit.</title>
        <authorList>
            <person name="Podosokorskaya O.A."/>
            <person name="Elcheninov A.G."/>
            <person name="Petrova N.F."/>
            <person name="Zavarzina D.G."/>
            <person name="Kublanov I.V."/>
            <person name="Merkel A.Y."/>
        </authorList>
    </citation>
    <scope>NUCLEOTIDE SEQUENCE</scope>
    <source>
        <strain evidence="17">09-Me</strain>
    </source>
</reference>
<dbReference type="NCBIfam" id="TIGR03593">
    <property type="entry name" value="yidC_nterm"/>
    <property type="match status" value="1"/>
</dbReference>
<name>A0AAE3TEQ5_9BACT</name>
<keyword evidence="6 13" id="KW-0812">Transmembrane</keyword>
<feature type="transmembrane region" description="Helical" evidence="13">
    <location>
        <begin position="531"/>
        <end position="547"/>
    </location>
</feature>
<dbReference type="InterPro" id="IPR047196">
    <property type="entry name" value="YidC_ALB_C"/>
</dbReference>
<evidence type="ECO:0000313" key="18">
    <source>
        <dbReference type="Proteomes" id="UP001221302"/>
    </source>
</evidence>
<feature type="transmembrane region" description="Helical" evidence="13">
    <location>
        <begin position="7"/>
        <end position="24"/>
    </location>
</feature>
<dbReference type="GO" id="GO:0005886">
    <property type="term" value="C:plasma membrane"/>
    <property type="evidence" value="ECO:0007669"/>
    <property type="project" value="UniProtKB-SubCell"/>
</dbReference>
<evidence type="ECO:0000256" key="5">
    <source>
        <dbReference type="ARBA" id="ARBA00022475"/>
    </source>
</evidence>
<dbReference type="CDD" id="cd20070">
    <property type="entry name" value="5TM_YidC_Alb3"/>
    <property type="match status" value="1"/>
</dbReference>
<comment type="similarity">
    <text evidence="2 13">Belongs to the OXA1/ALB3/YidC family. Type 1 subfamily.</text>
</comment>
<protein>
    <recommendedName>
        <fullName evidence="3 13">Membrane protein insertase YidC</fullName>
    </recommendedName>
    <alternativeName>
        <fullName evidence="12 13">Foldase YidC</fullName>
    </alternativeName>
    <alternativeName>
        <fullName evidence="11 13">Membrane integrase YidC</fullName>
    </alternativeName>
    <alternativeName>
        <fullName evidence="13">Membrane protein YidC</fullName>
    </alternativeName>
</protein>
<dbReference type="CDD" id="cd19961">
    <property type="entry name" value="EcYidC-like_peri"/>
    <property type="match status" value="1"/>
</dbReference>
<dbReference type="GO" id="GO:0051205">
    <property type="term" value="P:protein insertion into membrane"/>
    <property type="evidence" value="ECO:0007669"/>
    <property type="project" value="TreeGrafter"/>
</dbReference>
<evidence type="ECO:0000256" key="4">
    <source>
        <dbReference type="ARBA" id="ARBA00022448"/>
    </source>
</evidence>
<dbReference type="InterPro" id="IPR028055">
    <property type="entry name" value="YidC/Oxa/ALB_C"/>
</dbReference>
<keyword evidence="10 13" id="KW-0143">Chaperone</keyword>
<evidence type="ECO:0000313" key="17">
    <source>
        <dbReference type="EMBL" id="MDF1612602.1"/>
    </source>
</evidence>
<dbReference type="InterPro" id="IPR019998">
    <property type="entry name" value="Membr_insert_YidC"/>
</dbReference>
<comment type="subunit">
    <text evidence="13">Interacts with the Sec translocase complex via SecD. Specifically interacts with transmembrane segments of nascent integral membrane proteins during membrane integration.</text>
</comment>
<dbReference type="RefSeq" id="WP_321536372.1">
    <property type="nucleotide sequence ID" value="NZ_JARGDL010000015.1"/>
</dbReference>
<feature type="domain" description="Membrane insertase YidC/Oxa/ALB C-terminal" evidence="15">
    <location>
        <begin position="380"/>
        <end position="570"/>
    </location>
</feature>
<evidence type="ECO:0000256" key="8">
    <source>
        <dbReference type="ARBA" id="ARBA00022989"/>
    </source>
</evidence>
<dbReference type="Pfam" id="PF02096">
    <property type="entry name" value="60KD_IMP"/>
    <property type="match status" value="1"/>
</dbReference>
<evidence type="ECO:0000259" key="15">
    <source>
        <dbReference type="Pfam" id="PF02096"/>
    </source>
</evidence>
<evidence type="ECO:0000259" key="16">
    <source>
        <dbReference type="Pfam" id="PF14849"/>
    </source>
</evidence>
<keyword evidence="4 13" id="KW-0813">Transport</keyword>
<feature type="region of interest" description="Disordered" evidence="14">
    <location>
        <begin position="27"/>
        <end position="47"/>
    </location>
</feature>
<feature type="transmembrane region" description="Helical" evidence="13">
    <location>
        <begin position="497"/>
        <end position="519"/>
    </location>
</feature>
<feature type="domain" description="Membrane insertase YidC N-terminal" evidence="16">
    <location>
        <begin position="74"/>
        <end position="361"/>
    </location>
</feature>
<dbReference type="GO" id="GO:0032977">
    <property type="term" value="F:membrane insertase activity"/>
    <property type="evidence" value="ECO:0007669"/>
    <property type="project" value="InterPro"/>
</dbReference>
<comment type="function">
    <text evidence="13">Required for the insertion and/or proper folding and/or complex formation of integral membrane proteins into the membrane. Involved in integration of membrane proteins that insert both dependently and independently of the Sec translocase complex, as well as at least some lipoproteins. Aids folding of multispanning membrane proteins.</text>
</comment>
<comment type="subcellular location">
    <subcellularLocation>
        <location evidence="1">Cell inner membrane</location>
        <topology evidence="1">Multi-pass membrane protein</topology>
    </subcellularLocation>
    <subcellularLocation>
        <location evidence="13">Cell membrane</location>
        <topology evidence="13">Multi-pass membrane protein</topology>
    </subcellularLocation>
</comment>
<comment type="caution">
    <text evidence="17">The sequence shown here is derived from an EMBL/GenBank/DDBJ whole genome shotgun (WGS) entry which is preliminary data.</text>
</comment>
<gene>
    <name evidence="13 17" type="primary">yidC</name>
    <name evidence="17" type="ORF">P0M35_10600</name>
</gene>
<keyword evidence="7 13" id="KW-0653">Protein transport</keyword>
<dbReference type="PRINTS" id="PR01900">
    <property type="entry name" value="YIDCPROTEIN"/>
</dbReference>
<keyword evidence="5 13" id="KW-1003">Cell membrane</keyword>
<evidence type="ECO:0000256" key="11">
    <source>
        <dbReference type="ARBA" id="ARBA00033245"/>
    </source>
</evidence>
<dbReference type="GO" id="GO:0015031">
    <property type="term" value="P:protein transport"/>
    <property type="evidence" value="ECO:0007669"/>
    <property type="project" value="UniProtKB-KW"/>
</dbReference>
<proteinExistence type="inferred from homology"/>
<keyword evidence="9 13" id="KW-0472">Membrane</keyword>
<evidence type="ECO:0000256" key="2">
    <source>
        <dbReference type="ARBA" id="ARBA00010527"/>
    </source>
</evidence>
<evidence type="ECO:0000256" key="3">
    <source>
        <dbReference type="ARBA" id="ARBA00015325"/>
    </source>
</evidence>
<accession>A0AAE3TEQ5</accession>
<dbReference type="HAMAP" id="MF_01810">
    <property type="entry name" value="YidC_type1"/>
    <property type="match status" value="1"/>
</dbReference>
<dbReference type="NCBIfam" id="TIGR03592">
    <property type="entry name" value="yidC_oxa1_cterm"/>
    <property type="match status" value="1"/>
</dbReference>
<dbReference type="PANTHER" id="PTHR12428:SF65">
    <property type="entry name" value="CYTOCHROME C OXIDASE ASSEMBLY PROTEIN COX18, MITOCHONDRIAL"/>
    <property type="match status" value="1"/>
</dbReference>
<evidence type="ECO:0000256" key="10">
    <source>
        <dbReference type="ARBA" id="ARBA00023186"/>
    </source>
</evidence>
<evidence type="ECO:0000256" key="1">
    <source>
        <dbReference type="ARBA" id="ARBA00004429"/>
    </source>
</evidence>
<dbReference type="PRINTS" id="PR00701">
    <property type="entry name" value="60KDINNERMP"/>
</dbReference>
<dbReference type="Pfam" id="PF14849">
    <property type="entry name" value="YidC_periplas"/>
    <property type="match status" value="1"/>
</dbReference>
<evidence type="ECO:0000256" key="12">
    <source>
        <dbReference type="ARBA" id="ARBA00033342"/>
    </source>
</evidence>
<dbReference type="InterPro" id="IPR028053">
    <property type="entry name" value="Membr_insert_YidC_N"/>
</dbReference>
<dbReference type="EMBL" id="JARGDL010000015">
    <property type="protein sequence ID" value="MDF1612602.1"/>
    <property type="molecule type" value="Genomic_DNA"/>
</dbReference>